<evidence type="ECO:0000313" key="1">
    <source>
        <dbReference type="EMBL" id="JAH19079.1"/>
    </source>
</evidence>
<name>A0A0E9QQH7_ANGAN</name>
<dbReference type="AlphaFoldDB" id="A0A0E9QQH7"/>
<dbReference type="EMBL" id="GBXM01089498">
    <property type="protein sequence ID" value="JAH19079.1"/>
    <property type="molecule type" value="Transcribed_RNA"/>
</dbReference>
<proteinExistence type="predicted"/>
<sequence length="42" mass="4805">MGVRAVPQVSEQPSRKRRAYTCCRKVNRLLIQNGDFNLTIGK</sequence>
<organism evidence="1">
    <name type="scientific">Anguilla anguilla</name>
    <name type="common">European freshwater eel</name>
    <name type="synonym">Muraena anguilla</name>
    <dbReference type="NCBI Taxonomy" id="7936"/>
    <lineage>
        <taxon>Eukaryota</taxon>
        <taxon>Metazoa</taxon>
        <taxon>Chordata</taxon>
        <taxon>Craniata</taxon>
        <taxon>Vertebrata</taxon>
        <taxon>Euteleostomi</taxon>
        <taxon>Actinopterygii</taxon>
        <taxon>Neopterygii</taxon>
        <taxon>Teleostei</taxon>
        <taxon>Anguilliformes</taxon>
        <taxon>Anguillidae</taxon>
        <taxon>Anguilla</taxon>
    </lineage>
</organism>
<reference evidence="1" key="1">
    <citation type="submission" date="2014-11" db="EMBL/GenBank/DDBJ databases">
        <authorList>
            <person name="Amaro Gonzalez C."/>
        </authorList>
    </citation>
    <scope>NUCLEOTIDE SEQUENCE</scope>
</reference>
<reference evidence="1" key="2">
    <citation type="journal article" date="2015" name="Fish Shellfish Immunol.">
        <title>Early steps in the European eel (Anguilla anguilla)-Vibrio vulnificus interaction in the gills: Role of the RtxA13 toxin.</title>
        <authorList>
            <person name="Callol A."/>
            <person name="Pajuelo D."/>
            <person name="Ebbesson L."/>
            <person name="Teles M."/>
            <person name="MacKenzie S."/>
            <person name="Amaro C."/>
        </authorList>
    </citation>
    <scope>NUCLEOTIDE SEQUENCE</scope>
</reference>
<protein>
    <submittedName>
        <fullName evidence="1">Uncharacterized protein</fullName>
    </submittedName>
</protein>
<accession>A0A0E9QQH7</accession>